<name>A0AAD6BJF2_9TELE</name>
<feature type="compositionally biased region" description="Basic and acidic residues" evidence="1">
    <location>
        <begin position="56"/>
        <end position="65"/>
    </location>
</feature>
<reference evidence="2" key="1">
    <citation type="submission" date="2022-11" db="EMBL/GenBank/DDBJ databases">
        <title>Chromosome-level genome of Pogonophryne albipinna.</title>
        <authorList>
            <person name="Jo E."/>
        </authorList>
    </citation>
    <scope>NUCLEOTIDE SEQUENCE</scope>
    <source>
        <strain evidence="2">SGF0006</strain>
        <tissue evidence="2">Muscle</tissue>
    </source>
</reference>
<accession>A0AAD6BJF2</accession>
<feature type="non-terminal residue" evidence="2">
    <location>
        <position position="276"/>
    </location>
</feature>
<comment type="caution">
    <text evidence="2">The sequence shown here is derived from an EMBL/GenBank/DDBJ whole genome shotgun (WGS) entry which is preliminary data.</text>
</comment>
<keyword evidence="3" id="KW-1185">Reference proteome</keyword>
<feature type="compositionally biased region" description="Basic and acidic residues" evidence="1">
    <location>
        <begin position="92"/>
        <end position="110"/>
    </location>
</feature>
<dbReference type="Proteomes" id="UP001219934">
    <property type="component" value="Unassembled WGS sequence"/>
</dbReference>
<gene>
    <name evidence="2" type="ORF">JOQ06_012662</name>
</gene>
<dbReference type="PANTHER" id="PTHR46601">
    <property type="entry name" value="ULP_PROTEASE DOMAIN-CONTAINING PROTEIN"/>
    <property type="match status" value="1"/>
</dbReference>
<dbReference type="AlphaFoldDB" id="A0AAD6BJF2"/>
<protein>
    <submittedName>
        <fullName evidence="2">Uncharacterized protein</fullName>
    </submittedName>
</protein>
<feature type="region of interest" description="Disordered" evidence="1">
    <location>
        <begin position="28"/>
        <end position="65"/>
    </location>
</feature>
<evidence type="ECO:0000313" key="2">
    <source>
        <dbReference type="EMBL" id="KAJ4944117.1"/>
    </source>
</evidence>
<feature type="region of interest" description="Disordered" evidence="1">
    <location>
        <begin position="91"/>
        <end position="110"/>
    </location>
</feature>
<dbReference type="PANTHER" id="PTHR46601:SF2">
    <property type="entry name" value="UBIQUITIN-LIKE PROTEASE FAMILY PROFILE DOMAIN-CONTAINING PROTEIN"/>
    <property type="match status" value="1"/>
</dbReference>
<organism evidence="2 3">
    <name type="scientific">Pogonophryne albipinna</name>
    <dbReference type="NCBI Taxonomy" id="1090488"/>
    <lineage>
        <taxon>Eukaryota</taxon>
        <taxon>Metazoa</taxon>
        <taxon>Chordata</taxon>
        <taxon>Craniata</taxon>
        <taxon>Vertebrata</taxon>
        <taxon>Euteleostomi</taxon>
        <taxon>Actinopterygii</taxon>
        <taxon>Neopterygii</taxon>
        <taxon>Teleostei</taxon>
        <taxon>Neoteleostei</taxon>
        <taxon>Acanthomorphata</taxon>
        <taxon>Eupercaria</taxon>
        <taxon>Perciformes</taxon>
        <taxon>Notothenioidei</taxon>
        <taxon>Pogonophryne</taxon>
    </lineage>
</organism>
<evidence type="ECO:0000313" key="3">
    <source>
        <dbReference type="Proteomes" id="UP001219934"/>
    </source>
</evidence>
<dbReference type="EMBL" id="JAPTMU010000004">
    <property type="protein sequence ID" value="KAJ4944117.1"/>
    <property type="molecule type" value="Genomic_DNA"/>
</dbReference>
<evidence type="ECO:0000256" key="1">
    <source>
        <dbReference type="SAM" id="MobiDB-lite"/>
    </source>
</evidence>
<sequence length="276" mass="31904">MEKAMLDLTPPSMENTPPVLAGVEVIQEQQENPGQAVVDPLPHKDFNPPVSSTPERGQRENTSAEKHCKRLQAENHKLRKQNINLKKKLAKMKKEKERATKSETRAKERATLSDKFKPKGCKKLATERKLAVVSFLTRDENSRLLAGKKDTITKNKVKKQRRVLTKPLTELHALYNSEMKKSLSLSYRHFARRRPFMSLSQRPRIETHVHAWTMKMCTCWPTSSTAKSISELLGMIVCDPKNKGCMDRICAKCCFEVVQLHETENRREVTWEQWKR</sequence>
<proteinExistence type="predicted"/>